<evidence type="ECO:0000313" key="2">
    <source>
        <dbReference type="Proteomes" id="UP000249497"/>
    </source>
</evidence>
<dbReference type="Proteomes" id="UP000249497">
    <property type="component" value="Unassembled WGS sequence"/>
</dbReference>
<evidence type="ECO:0008006" key="3">
    <source>
        <dbReference type="Google" id="ProtNLM"/>
    </source>
</evidence>
<dbReference type="RefSeq" id="XP_025531898.1">
    <property type="nucleotide sequence ID" value="XM_025670487.1"/>
</dbReference>
<sequence>MANPDLANYRTRNGHTAFHIANCWSAADDPAVEALSMHLFYFFKDKGADLSSLNAYRKSVLHYVPIHTEKKIRAIIEAGVRLRPDAEGQTELHLTIRRLDWKLSDIKCLLRYGAFKNINAQNNKGRTPLDFYLK</sequence>
<dbReference type="Gene3D" id="1.25.40.20">
    <property type="entry name" value="Ankyrin repeat-containing domain"/>
    <property type="match status" value="1"/>
</dbReference>
<proteinExistence type="predicted"/>
<dbReference type="InterPro" id="IPR036770">
    <property type="entry name" value="Ankyrin_rpt-contain_sf"/>
</dbReference>
<protein>
    <recommendedName>
        <fullName evidence="3">Ankyrin</fullName>
    </recommendedName>
</protein>
<organism evidence="1 2">
    <name type="scientific">Aspergillus japonicus CBS 114.51</name>
    <dbReference type="NCBI Taxonomy" id="1448312"/>
    <lineage>
        <taxon>Eukaryota</taxon>
        <taxon>Fungi</taxon>
        <taxon>Dikarya</taxon>
        <taxon>Ascomycota</taxon>
        <taxon>Pezizomycotina</taxon>
        <taxon>Eurotiomycetes</taxon>
        <taxon>Eurotiomycetidae</taxon>
        <taxon>Eurotiales</taxon>
        <taxon>Aspergillaceae</taxon>
        <taxon>Aspergillus</taxon>
        <taxon>Aspergillus subgen. Circumdati</taxon>
    </lineage>
</organism>
<evidence type="ECO:0000313" key="1">
    <source>
        <dbReference type="EMBL" id="RAH86004.1"/>
    </source>
</evidence>
<dbReference type="OrthoDB" id="4772757at2759"/>
<keyword evidence="2" id="KW-1185">Reference proteome</keyword>
<dbReference type="AlphaFoldDB" id="A0A8T8XDX2"/>
<dbReference type="EMBL" id="KZ824773">
    <property type="protein sequence ID" value="RAH86004.1"/>
    <property type="molecule type" value="Genomic_DNA"/>
</dbReference>
<accession>A0A8T8XDX2</accession>
<dbReference type="SUPFAM" id="SSF48403">
    <property type="entry name" value="Ankyrin repeat"/>
    <property type="match status" value="1"/>
</dbReference>
<name>A0A8T8XDX2_ASPJA</name>
<dbReference type="GeneID" id="37174179"/>
<gene>
    <name evidence="1" type="ORF">BO86DRAFT_375560</name>
</gene>
<reference evidence="1 2" key="1">
    <citation type="submission" date="2018-02" db="EMBL/GenBank/DDBJ databases">
        <title>The genomes of Aspergillus section Nigri reveals drivers in fungal speciation.</title>
        <authorList>
            <consortium name="DOE Joint Genome Institute"/>
            <person name="Vesth T.C."/>
            <person name="Nybo J."/>
            <person name="Theobald S."/>
            <person name="Brandl J."/>
            <person name="Frisvad J.C."/>
            <person name="Nielsen K.F."/>
            <person name="Lyhne E.K."/>
            <person name="Kogle M.E."/>
            <person name="Kuo A."/>
            <person name="Riley R."/>
            <person name="Clum A."/>
            <person name="Nolan M."/>
            <person name="Lipzen A."/>
            <person name="Salamov A."/>
            <person name="Henrissat B."/>
            <person name="Wiebenga A."/>
            <person name="De vries R.P."/>
            <person name="Grigoriev I.V."/>
            <person name="Mortensen U.H."/>
            <person name="Andersen M.R."/>
            <person name="Baker S.E."/>
        </authorList>
    </citation>
    <scope>NUCLEOTIDE SEQUENCE [LARGE SCALE GENOMIC DNA]</scope>
    <source>
        <strain evidence="1 2">CBS 114.51</strain>
    </source>
</reference>